<comment type="caution">
    <text evidence="1">The sequence shown here is derived from an EMBL/GenBank/DDBJ whole genome shotgun (WGS) entry which is preliminary data.</text>
</comment>
<gene>
    <name evidence="1" type="ORF">CYMTET_40902</name>
</gene>
<dbReference type="Proteomes" id="UP001190700">
    <property type="component" value="Unassembled WGS sequence"/>
</dbReference>
<name>A0AAE0C766_9CHLO</name>
<evidence type="ECO:0000313" key="1">
    <source>
        <dbReference type="EMBL" id="KAK3249676.1"/>
    </source>
</evidence>
<keyword evidence="2" id="KW-1185">Reference proteome</keyword>
<organism evidence="1 2">
    <name type="scientific">Cymbomonas tetramitiformis</name>
    <dbReference type="NCBI Taxonomy" id="36881"/>
    <lineage>
        <taxon>Eukaryota</taxon>
        <taxon>Viridiplantae</taxon>
        <taxon>Chlorophyta</taxon>
        <taxon>Pyramimonadophyceae</taxon>
        <taxon>Pyramimonadales</taxon>
        <taxon>Pyramimonadaceae</taxon>
        <taxon>Cymbomonas</taxon>
    </lineage>
</organism>
<protein>
    <submittedName>
        <fullName evidence="1">Uncharacterized protein</fullName>
    </submittedName>
</protein>
<sequence>MRNPETTRKSSRRPEPLRVSYAKMIELKYTLCVLEKEQLPTVHKASVENFDALESPPPVQHPGLEEWNKRYSDDNGVMLVASQEGTAEILGYVFALERNLSTNGIGVKQLYIFQAYFPAMSALLTGEGFKAKEGGVSKEKLSTYHKQVNVKKCREELSVWESCTPCCSFELESEPLQEDMFDAMISWWYSSSIDVFGCGKVYQHDGTEDFRLSYHPHSIEEVTSQ</sequence>
<dbReference type="EMBL" id="LGRX02027218">
    <property type="protein sequence ID" value="KAK3249676.1"/>
    <property type="molecule type" value="Genomic_DNA"/>
</dbReference>
<reference evidence="1 2" key="1">
    <citation type="journal article" date="2015" name="Genome Biol. Evol.">
        <title>Comparative Genomics of a Bacterivorous Green Alga Reveals Evolutionary Causalities and Consequences of Phago-Mixotrophic Mode of Nutrition.</title>
        <authorList>
            <person name="Burns J.A."/>
            <person name="Paasch A."/>
            <person name="Narechania A."/>
            <person name="Kim E."/>
        </authorList>
    </citation>
    <scope>NUCLEOTIDE SEQUENCE [LARGE SCALE GENOMIC DNA]</scope>
    <source>
        <strain evidence="1 2">PLY_AMNH</strain>
    </source>
</reference>
<evidence type="ECO:0000313" key="2">
    <source>
        <dbReference type="Proteomes" id="UP001190700"/>
    </source>
</evidence>
<accession>A0AAE0C766</accession>
<dbReference type="AlphaFoldDB" id="A0AAE0C766"/>
<proteinExistence type="predicted"/>